<reference evidence="1 2" key="1">
    <citation type="journal article" date="2017" name="ISME J.">
        <title>Potential for microbial H2 and metal transformations associated with novel bacteria and archaea in deep terrestrial subsurface sediments.</title>
        <authorList>
            <person name="Hernsdorf A.W."/>
            <person name="Amano Y."/>
            <person name="Miyakawa K."/>
            <person name="Ise K."/>
            <person name="Suzuki Y."/>
            <person name="Anantharaman K."/>
            <person name="Probst A."/>
            <person name="Burstein D."/>
            <person name="Thomas B.C."/>
            <person name="Banfield J.F."/>
        </authorList>
    </citation>
    <scope>NUCLEOTIDE SEQUENCE [LARGE SCALE GENOMIC DNA]</scope>
    <source>
        <strain evidence="1">HGW-Wallbacteria-1</strain>
    </source>
</reference>
<comment type="caution">
    <text evidence="1">The sequence shown here is derived from an EMBL/GenBank/DDBJ whole genome shotgun (WGS) entry which is preliminary data.</text>
</comment>
<gene>
    <name evidence="1" type="ORF">CVV64_18785</name>
</gene>
<dbReference type="Gene3D" id="3.30.460.40">
    <property type="match status" value="1"/>
</dbReference>
<organism evidence="1 2">
    <name type="scientific">Candidatus Wallbacteria bacterium HGW-Wallbacteria-1</name>
    <dbReference type="NCBI Taxonomy" id="2013854"/>
    <lineage>
        <taxon>Bacteria</taxon>
        <taxon>Candidatus Walliibacteriota</taxon>
    </lineage>
</organism>
<name>A0A2N1PJF3_9BACT</name>
<dbReference type="SUPFAM" id="SSF81301">
    <property type="entry name" value="Nucleotidyltransferase"/>
    <property type="match status" value="1"/>
</dbReference>
<dbReference type="AlphaFoldDB" id="A0A2N1PJF3"/>
<dbReference type="Proteomes" id="UP000233256">
    <property type="component" value="Unassembled WGS sequence"/>
</dbReference>
<dbReference type="EMBL" id="PGXC01000046">
    <property type="protein sequence ID" value="PKK88446.1"/>
    <property type="molecule type" value="Genomic_DNA"/>
</dbReference>
<evidence type="ECO:0008006" key="3">
    <source>
        <dbReference type="Google" id="ProtNLM"/>
    </source>
</evidence>
<proteinExistence type="predicted"/>
<accession>A0A2N1PJF3</accession>
<sequence>MKTSAVRSVDSDGKEKMVFRVHDVPSIHDNFFEAEFFSRQGSDFIRDFPADIPGASEAAGNFRTHGMEMFRPVMSGEPVDWRAGLLAFIERMEGLGQGIPWFLTGSCALTVRGIDVQPSDVDFVFPRFSDMERVGQIFRKETVYPFCDCGDWVTRGYGAAWMHAILAMAFEPLACLDDPFPIDSGPAAIENLEKVSWMGREISVPPLEYCLNINRRRERTERVELLEKIIGKG</sequence>
<protein>
    <recommendedName>
        <fullName evidence="3">Nucleotidyltransferase</fullName>
    </recommendedName>
</protein>
<evidence type="ECO:0000313" key="1">
    <source>
        <dbReference type="EMBL" id="PKK88446.1"/>
    </source>
</evidence>
<dbReference type="InterPro" id="IPR043519">
    <property type="entry name" value="NT_sf"/>
</dbReference>
<evidence type="ECO:0000313" key="2">
    <source>
        <dbReference type="Proteomes" id="UP000233256"/>
    </source>
</evidence>